<dbReference type="GO" id="GO:0007098">
    <property type="term" value="P:centrosome cycle"/>
    <property type="evidence" value="ECO:0007669"/>
    <property type="project" value="TreeGrafter"/>
</dbReference>
<sequence>MASSDFISFFFFLDCTSQLPFFSLIGDDLSANPGLANFLMHLINHMDSSGMSIALAQPLEEVGRERAGGGRMGARKWIIPGIRVAFNRFNGVGRDLVGYLVQPPGQTGDPTLFLTGGSPKTSKVPSISNSVILSLLSPPNLFPAENIGAAPQMIMFGSLAERLAFDKQQLKEARTQEKQLSGCLGQQKAIYSQVLGRCLGLLRRMAQEFCLGAQSDLDQVLIQYMEMKTNALLLKIQVEEMKILLETYTPEIVNVHQMIRDELQESLSKEEINVATFRSVLSKYEVLGPEFEKLVEEYTKLHEIIQNHRWMLAEMNKH</sequence>
<evidence type="ECO:0000313" key="2">
    <source>
        <dbReference type="Proteomes" id="UP000472273"/>
    </source>
</evidence>
<dbReference type="GO" id="GO:0070652">
    <property type="term" value="C:HAUS complex"/>
    <property type="evidence" value="ECO:0007669"/>
    <property type="project" value="InterPro"/>
</dbReference>
<dbReference type="InterPro" id="IPR029327">
    <property type="entry name" value="HAUS4"/>
</dbReference>
<dbReference type="Ensembl" id="ENSPTXT00000014849.1">
    <property type="protein sequence ID" value="ENSPTXP00000014395.1"/>
    <property type="gene ID" value="ENSPTXG00000009980.1"/>
</dbReference>
<dbReference type="Pfam" id="PF14735">
    <property type="entry name" value="HAUS4"/>
    <property type="match status" value="1"/>
</dbReference>
<accession>A0A670YRE0</accession>
<dbReference type="PANTHER" id="PTHR16219">
    <property type="entry name" value="AUGMIN SUBUNIT 4 FAMILY MEMBER"/>
    <property type="match status" value="1"/>
</dbReference>
<protein>
    <submittedName>
        <fullName evidence="1">HAUS augmin like complex subunit 4</fullName>
    </submittedName>
</protein>
<dbReference type="PANTHER" id="PTHR16219:SF1">
    <property type="entry name" value="HAUS AUGMIN-LIKE COMPLEX SUBUNIT 4"/>
    <property type="match status" value="1"/>
</dbReference>
<dbReference type="AlphaFoldDB" id="A0A670YRE0"/>
<evidence type="ECO:0000313" key="1">
    <source>
        <dbReference type="Ensembl" id="ENSPTXP00000014395.1"/>
    </source>
</evidence>
<name>A0A670YRE0_PSETE</name>
<organism evidence="1 2">
    <name type="scientific">Pseudonaja textilis</name>
    <name type="common">Eastern brown snake</name>
    <dbReference type="NCBI Taxonomy" id="8673"/>
    <lineage>
        <taxon>Eukaryota</taxon>
        <taxon>Metazoa</taxon>
        <taxon>Chordata</taxon>
        <taxon>Craniata</taxon>
        <taxon>Vertebrata</taxon>
        <taxon>Euteleostomi</taxon>
        <taxon>Lepidosauria</taxon>
        <taxon>Squamata</taxon>
        <taxon>Bifurcata</taxon>
        <taxon>Unidentata</taxon>
        <taxon>Episquamata</taxon>
        <taxon>Toxicofera</taxon>
        <taxon>Serpentes</taxon>
        <taxon>Colubroidea</taxon>
        <taxon>Elapidae</taxon>
        <taxon>Hydrophiinae</taxon>
        <taxon>Pseudonaja</taxon>
    </lineage>
</organism>
<gene>
    <name evidence="1" type="primary">HAUS4</name>
</gene>
<keyword evidence="2" id="KW-1185">Reference proteome</keyword>
<dbReference type="Proteomes" id="UP000472273">
    <property type="component" value="Unplaced"/>
</dbReference>
<reference evidence="1" key="1">
    <citation type="submission" date="2025-08" db="UniProtKB">
        <authorList>
            <consortium name="Ensembl"/>
        </authorList>
    </citation>
    <scope>IDENTIFICATION</scope>
</reference>
<proteinExistence type="predicted"/>
<dbReference type="GeneTree" id="ENSGT00390000014634"/>
<reference evidence="1" key="2">
    <citation type="submission" date="2025-09" db="UniProtKB">
        <authorList>
            <consortium name="Ensembl"/>
        </authorList>
    </citation>
    <scope>IDENTIFICATION</scope>
</reference>
<dbReference type="GO" id="GO:0051225">
    <property type="term" value="P:spindle assembly"/>
    <property type="evidence" value="ECO:0007669"/>
    <property type="project" value="InterPro"/>
</dbReference>
<dbReference type="GO" id="GO:0051011">
    <property type="term" value="F:microtubule minus-end binding"/>
    <property type="evidence" value="ECO:0007669"/>
    <property type="project" value="TreeGrafter"/>
</dbReference>